<evidence type="ECO:0000256" key="6">
    <source>
        <dbReference type="SAM" id="Phobius"/>
    </source>
</evidence>
<dbReference type="RefSeq" id="WP_153234186.1">
    <property type="nucleotide sequence ID" value="NZ_WINI01000003.1"/>
</dbReference>
<evidence type="ECO:0000256" key="2">
    <source>
        <dbReference type="ARBA" id="ARBA00022475"/>
    </source>
</evidence>
<evidence type="ECO:0000256" key="5">
    <source>
        <dbReference type="ARBA" id="ARBA00023136"/>
    </source>
</evidence>
<name>A0A843YTM6_9BURK</name>
<dbReference type="Proteomes" id="UP000451565">
    <property type="component" value="Unassembled WGS sequence"/>
</dbReference>
<comment type="caution">
    <text evidence="7">The sequence shown here is derived from an EMBL/GenBank/DDBJ whole genome shotgun (WGS) entry which is preliminary data.</text>
</comment>
<evidence type="ECO:0000313" key="8">
    <source>
        <dbReference type="Proteomes" id="UP000451565"/>
    </source>
</evidence>
<keyword evidence="3 6" id="KW-0812">Transmembrane</keyword>
<evidence type="ECO:0000313" key="7">
    <source>
        <dbReference type="EMBL" id="MQR00602.1"/>
    </source>
</evidence>
<dbReference type="PANTHER" id="PTHR30086:SF20">
    <property type="entry name" value="ARGININE EXPORTER PROTEIN ARGO-RELATED"/>
    <property type="match status" value="1"/>
</dbReference>
<keyword evidence="5 6" id="KW-0472">Membrane</keyword>
<dbReference type="InterPro" id="IPR001123">
    <property type="entry name" value="LeuE-type"/>
</dbReference>
<feature type="transmembrane region" description="Helical" evidence="6">
    <location>
        <begin position="188"/>
        <end position="208"/>
    </location>
</feature>
<protein>
    <submittedName>
        <fullName evidence="7">LysE family translocator</fullName>
    </submittedName>
</protein>
<keyword evidence="2" id="KW-1003">Cell membrane</keyword>
<dbReference type="GO" id="GO:0015171">
    <property type="term" value="F:amino acid transmembrane transporter activity"/>
    <property type="evidence" value="ECO:0007669"/>
    <property type="project" value="TreeGrafter"/>
</dbReference>
<keyword evidence="8" id="KW-1185">Reference proteome</keyword>
<feature type="transmembrane region" description="Helical" evidence="6">
    <location>
        <begin position="72"/>
        <end position="92"/>
    </location>
</feature>
<organism evidence="7 8">
    <name type="scientific">Glaciimonas soli</name>
    <dbReference type="NCBI Taxonomy" id="2590999"/>
    <lineage>
        <taxon>Bacteria</taxon>
        <taxon>Pseudomonadati</taxon>
        <taxon>Pseudomonadota</taxon>
        <taxon>Betaproteobacteria</taxon>
        <taxon>Burkholderiales</taxon>
        <taxon>Oxalobacteraceae</taxon>
        <taxon>Glaciimonas</taxon>
    </lineage>
</organism>
<dbReference type="OrthoDB" id="9804822at2"/>
<evidence type="ECO:0000256" key="3">
    <source>
        <dbReference type="ARBA" id="ARBA00022692"/>
    </source>
</evidence>
<dbReference type="PIRSF" id="PIRSF006324">
    <property type="entry name" value="LeuE"/>
    <property type="match status" value="1"/>
</dbReference>
<evidence type="ECO:0000256" key="4">
    <source>
        <dbReference type="ARBA" id="ARBA00022989"/>
    </source>
</evidence>
<proteinExistence type="predicted"/>
<sequence>MQTSLHLWLFFLIVFGVVILPGMDMAFVLASSLVGGRRSGFAAVAGIVAGGVCHITMGALGIAAVLKLWPALFNLMLLAGGAYIAWIGWSFLRSNSVFHMTRQQHAPPVAITFRQAMLTSLLNPKAYVFMLAIFPQFLRIGAEPIWAQAIALGAITTSTQFGVYGVITILSSRASHWFVTNPGGTIKVARVVGVVLIATALFTGVQGWQGI</sequence>
<evidence type="ECO:0000256" key="1">
    <source>
        <dbReference type="ARBA" id="ARBA00004651"/>
    </source>
</evidence>
<feature type="transmembrane region" description="Helical" evidence="6">
    <location>
        <begin position="41"/>
        <end position="66"/>
    </location>
</feature>
<dbReference type="AlphaFoldDB" id="A0A843YTM6"/>
<keyword evidence="4 6" id="KW-1133">Transmembrane helix</keyword>
<dbReference type="Pfam" id="PF01810">
    <property type="entry name" value="LysE"/>
    <property type="match status" value="1"/>
</dbReference>
<gene>
    <name evidence="7" type="ORF">GEV47_07885</name>
</gene>
<dbReference type="PANTHER" id="PTHR30086">
    <property type="entry name" value="ARGININE EXPORTER PROTEIN ARGO"/>
    <property type="match status" value="1"/>
</dbReference>
<feature type="transmembrane region" description="Helical" evidence="6">
    <location>
        <begin position="6"/>
        <end position="29"/>
    </location>
</feature>
<dbReference type="EMBL" id="WINI01000003">
    <property type="protein sequence ID" value="MQR00602.1"/>
    <property type="molecule type" value="Genomic_DNA"/>
</dbReference>
<reference evidence="7 8" key="1">
    <citation type="submission" date="2019-10" db="EMBL/GenBank/DDBJ databases">
        <title>Glaciimonas soli sp. nov., a psychrophilic bacterium isolated from the forest soil of a high elevation mountain in Taiwan.</title>
        <authorList>
            <person name="Wang L.-T."/>
            <person name="Shieh W.Y."/>
        </authorList>
    </citation>
    <scope>NUCLEOTIDE SEQUENCE [LARGE SCALE GENOMIC DNA]</scope>
    <source>
        <strain evidence="7 8">GS1</strain>
    </source>
</reference>
<accession>A0A843YTM6</accession>
<comment type="subcellular location">
    <subcellularLocation>
        <location evidence="1">Cell membrane</location>
        <topology evidence="1">Multi-pass membrane protein</topology>
    </subcellularLocation>
</comment>
<feature type="transmembrane region" description="Helical" evidence="6">
    <location>
        <begin position="145"/>
        <end position="167"/>
    </location>
</feature>
<dbReference type="GO" id="GO:0005886">
    <property type="term" value="C:plasma membrane"/>
    <property type="evidence" value="ECO:0007669"/>
    <property type="project" value="UniProtKB-SubCell"/>
</dbReference>